<keyword evidence="7" id="KW-0256">Endoplasmic reticulum</keyword>
<comment type="caution">
    <text evidence="13">The sequence shown here is derived from an EMBL/GenBank/DDBJ whole genome shotgun (WGS) entry which is preliminary data.</text>
</comment>
<dbReference type="InterPro" id="IPR007873">
    <property type="entry name" value="Glycosyltransferase_ALG3"/>
</dbReference>
<evidence type="ECO:0000256" key="5">
    <source>
        <dbReference type="ARBA" id="ARBA00022679"/>
    </source>
</evidence>
<keyword evidence="8 12" id="KW-1133">Transmembrane helix</keyword>
<evidence type="ECO:0000256" key="12">
    <source>
        <dbReference type="SAM" id="Phobius"/>
    </source>
</evidence>
<feature type="transmembrane region" description="Helical" evidence="12">
    <location>
        <begin position="277"/>
        <end position="293"/>
    </location>
</feature>
<keyword evidence="9 12" id="KW-0472">Membrane</keyword>
<dbReference type="PANTHER" id="PTHR12646">
    <property type="entry name" value="NOT56 - RELATED"/>
    <property type="match status" value="1"/>
</dbReference>
<dbReference type="Proteomes" id="UP001165160">
    <property type="component" value="Unassembled WGS sequence"/>
</dbReference>
<dbReference type="AlphaFoldDB" id="A0A9W7F9D5"/>
<keyword evidence="5" id="KW-0808">Transferase</keyword>
<dbReference type="EC" id="2.4.1.258" evidence="3"/>
<comment type="subcellular location">
    <subcellularLocation>
        <location evidence="1">Endoplasmic reticulum membrane</location>
        <topology evidence="1">Multi-pass membrane protein</topology>
    </subcellularLocation>
</comment>
<evidence type="ECO:0000256" key="10">
    <source>
        <dbReference type="ARBA" id="ARBA00049506"/>
    </source>
</evidence>
<keyword evidence="6 12" id="KW-0812">Transmembrane</keyword>
<evidence type="ECO:0000256" key="9">
    <source>
        <dbReference type="ARBA" id="ARBA00023136"/>
    </source>
</evidence>
<feature type="compositionally biased region" description="Basic and acidic residues" evidence="11">
    <location>
        <begin position="326"/>
        <end position="345"/>
    </location>
</feature>
<evidence type="ECO:0000256" key="7">
    <source>
        <dbReference type="ARBA" id="ARBA00022824"/>
    </source>
</evidence>
<feature type="transmembrane region" description="Helical" evidence="12">
    <location>
        <begin position="74"/>
        <end position="107"/>
    </location>
</feature>
<evidence type="ECO:0000256" key="11">
    <source>
        <dbReference type="SAM" id="MobiDB-lite"/>
    </source>
</evidence>
<evidence type="ECO:0000313" key="13">
    <source>
        <dbReference type="EMBL" id="GMI06038.1"/>
    </source>
</evidence>
<evidence type="ECO:0000256" key="1">
    <source>
        <dbReference type="ARBA" id="ARBA00004477"/>
    </source>
</evidence>
<feature type="transmembrane region" description="Helical" evidence="12">
    <location>
        <begin position="185"/>
        <end position="201"/>
    </location>
</feature>
<organism evidence="13 14">
    <name type="scientific">Triparma verrucosa</name>
    <dbReference type="NCBI Taxonomy" id="1606542"/>
    <lineage>
        <taxon>Eukaryota</taxon>
        <taxon>Sar</taxon>
        <taxon>Stramenopiles</taxon>
        <taxon>Ochrophyta</taxon>
        <taxon>Bolidophyceae</taxon>
        <taxon>Parmales</taxon>
        <taxon>Triparmaceae</taxon>
        <taxon>Triparma</taxon>
    </lineage>
</organism>
<evidence type="ECO:0000256" key="4">
    <source>
        <dbReference type="ARBA" id="ARBA00022676"/>
    </source>
</evidence>
<comment type="pathway">
    <text evidence="2">Protein modification; protein glycosylation.</text>
</comment>
<feature type="transmembrane region" description="Helical" evidence="12">
    <location>
        <begin position="6"/>
        <end position="25"/>
    </location>
</feature>
<evidence type="ECO:0000256" key="2">
    <source>
        <dbReference type="ARBA" id="ARBA00004922"/>
    </source>
</evidence>
<dbReference type="PANTHER" id="PTHR12646:SF0">
    <property type="entry name" value="DOL-P-MAN:MAN(5)GLCNAC(2)-PP-DOL ALPHA-1,3-MANNOSYLTRANSFERASE"/>
    <property type="match status" value="1"/>
</dbReference>
<name>A0A9W7F9D5_9STRA</name>
<gene>
    <name evidence="13" type="ORF">TrVE_jg5691</name>
</gene>
<sequence>MITQYIFLIIYVCNRAVTFRVYYIVFGRSWKFYVSIILLCLSKRIHSLYLLRLFNDCLQNLFTNLSLLLFLSDNSYALASLIYSVGGVGIKMNALLYSPGILITYVYKRSFERGRKNFTGWMWEGRWGFFWLGVCAGGQVLVGWPFLRSFPESYLRKAFELDRVFFFKWTVNFRFLGESLFVSKTWGKFLLLLHVLTLAIMSKKWTSQHKLKRSKDSKFVKVNPGFIALVCYGSNFIGILYARTMHYQFYSWYHDSLPLLIWSTVSDKGFKGIKKGILLLGIIMGGIEYAFNVYPSTSFSSAVLQAVHFFLMWRLWKVEGVPEGENGEKGYEREGKKWGKGSGEKMKKKIK</sequence>
<comment type="catalytic activity">
    <reaction evidence="10">
        <text>an alpha-D-Man-(1-&gt;2)-alpha-D-Man-(1-&gt;2)-alpha-D-Man-(1-&gt;3)-[alpha-D-Man-(1-&gt;6)]-beta-D-Man-(1-&gt;4)-beta-D-GlcNAc-(1-&gt;4)-alpha-D-GlcNAc-diphospho-di-trans,poly-cis-dolichol + a di-trans,poly-cis-dolichyl beta-D-mannosyl phosphate = an alpha-D-Man-(1-&gt;2)-alpha-D-Man-(1-&gt;2)-alpha-D-Man-(1-&gt;3)-[alpha-D-Man-(1-&gt;3)-alpha-D-Man-(1-&gt;6)]-beta-D-Man-(1-&gt;4)-beta-D-GlcNAc-(1-&gt;4)-alpha-D-GlcNAc-diphospho-di-trans,poly-cis-dolichol + a di-trans,poly-cis-dolichyl phosphate + H(+)</text>
        <dbReference type="Rhea" id="RHEA:29527"/>
        <dbReference type="Rhea" id="RHEA-COMP:19498"/>
        <dbReference type="Rhea" id="RHEA-COMP:19501"/>
        <dbReference type="Rhea" id="RHEA-COMP:19516"/>
        <dbReference type="Rhea" id="RHEA-COMP:19517"/>
        <dbReference type="ChEBI" id="CHEBI:15378"/>
        <dbReference type="ChEBI" id="CHEBI:57683"/>
        <dbReference type="ChEBI" id="CHEBI:58211"/>
        <dbReference type="ChEBI" id="CHEBI:132515"/>
        <dbReference type="ChEBI" id="CHEBI:132516"/>
        <dbReference type="EC" id="2.4.1.258"/>
    </reaction>
    <physiologicalReaction direction="left-to-right" evidence="10">
        <dbReference type="Rhea" id="RHEA:29528"/>
    </physiologicalReaction>
</comment>
<feature type="transmembrane region" description="Helical" evidence="12">
    <location>
        <begin position="128"/>
        <end position="147"/>
    </location>
</feature>
<evidence type="ECO:0000256" key="6">
    <source>
        <dbReference type="ARBA" id="ARBA00022692"/>
    </source>
</evidence>
<evidence type="ECO:0000313" key="14">
    <source>
        <dbReference type="Proteomes" id="UP001165160"/>
    </source>
</evidence>
<keyword evidence="14" id="KW-1185">Reference proteome</keyword>
<protein>
    <recommendedName>
        <fullName evidence="3">dolichyl-P-Man:Man5GlcNAc2-PP-dolichol alpha-1,3-mannosyltransferase</fullName>
        <ecNumber evidence="3">2.4.1.258</ecNumber>
    </recommendedName>
</protein>
<feature type="transmembrane region" description="Helical" evidence="12">
    <location>
        <begin position="222"/>
        <end position="241"/>
    </location>
</feature>
<dbReference type="GO" id="GO:0052925">
    <property type="term" value="F:dol-P-Man:Man(5)GlcNAc(2)-PP-Dol alpha-1,3-mannosyltransferase activity"/>
    <property type="evidence" value="ECO:0007669"/>
    <property type="project" value="UniProtKB-EC"/>
</dbReference>
<proteinExistence type="predicted"/>
<evidence type="ECO:0000256" key="3">
    <source>
        <dbReference type="ARBA" id="ARBA00011964"/>
    </source>
</evidence>
<evidence type="ECO:0000256" key="8">
    <source>
        <dbReference type="ARBA" id="ARBA00022989"/>
    </source>
</evidence>
<dbReference type="Pfam" id="PF05208">
    <property type="entry name" value="ALG3"/>
    <property type="match status" value="1"/>
</dbReference>
<dbReference type="GO" id="GO:0005789">
    <property type="term" value="C:endoplasmic reticulum membrane"/>
    <property type="evidence" value="ECO:0007669"/>
    <property type="project" value="UniProtKB-SubCell"/>
</dbReference>
<keyword evidence="4" id="KW-0328">Glycosyltransferase</keyword>
<reference evidence="14" key="1">
    <citation type="journal article" date="2023" name="Commun. Biol.">
        <title>Genome analysis of Parmales, the sister group of diatoms, reveals the evolutionary specialization of diatoms from phago-mixotrophs to photoautotrophs.</title>
        <authorList>
            <person name="Ban H."/>
            <person name="Sato S."/>
            <person name="Yoshikawa S."/>
            <person name="Yamada K."/>
            <person name="Nakamura Y."/>
            <person name="Ichinomiya M."/>
            <person name="Sato N."/>
            <person name="Blanc-Mathieu R."/>
            <person name="Endo H."/>
            <person name="Kuwata A."/>
            <person name="Ogata H."/>
        </authorList>
    </citation>
    <scope>NUCLEOTIDE SEQUENCE [LARGE SCALE GENOMIC DNA]</scope>
    <source>
        <strain evidence="14">NIES 3699</strain>
    </source>
</reference>
<accession>A0A9W7F9D5</accession>
<feature type="region of interest" description="Disordered" evidence="11">
    <location>
        <begin position="325"/>
        <end position="351"/>
    </location>
</feature>
<dbReference type="EMBL" id="BRXX01000341">
    <property type="protein sequence ID" value="GMI06038.1"/>
    <property type="molecule type" value="Genomic_DNA"/>
</dbReference>